<evidence type="ECO:0000313" key="2">
    <source>
        <dbReference type="EMBL" id="KAG2565708.1"/>
    </source>
</evidence>
<proteinExistence type="predicted"/>
<accession>A0A8T0PXV2</accession>
<sequence>MLPRTIAWCPLQRTRVRWLPVASAGRSLFFFFPRGRTGSRHRQARPRGLLLALRGWAKCRQAEPREAEIGGYLRKELHLAAVAAGSGGDEREHVAPAQRPAEAADRSRKASPMDPPLCYGRHVLRPRSARCSLPFFCAVLKKQEGFFVTAVRAGGRPSLPRRVRAGEPARGSDDGGADAGQLRRGAAGPAGGGGGGRRVHGGSGKRSSQGWPHLSLARPLGGGRSFGAPRACSRAPLPCADDVPWRCPFISRPPSPPRIKLAESIRSVCKSAEQSRACPLQHLATAVVIDSAYTGNGD</sequence>
<evidence type="ECO:0000256" key="1">
    <source>
        <dbReference type="SAM" id="MobiDB-lite"/>
    </source>
</evidence>
<keyword evidence="3" id="KW-1185">Reference proteome</keyword>
<reference evidence="2" key="1">
    <citation type="submission" date="2020-05" db="EMBL/GenBank/DDBJ databases">
        <title>WGS assembly of Panicum virgatum.</title>
        <authorList>
            <person name="Lovell J.T."/>
            <person name="Jenkins J."/>
            <person name="Shu S."/>
            <person name="Juenger T.E."/>
            <person name="Schmutz J."/>
        </authorList>
    </citation>
    <scope>NUCLEOTIDE SEQUENCE</scope>
    <source>
        <strain evidence="2">AP13</strain>
    </source>
</reference>
<feature type="region of interest" description="Disordered" evidence="1">
    <location>
        <begin position="157"/>
        <end position="218"/>
    </location>
</feature>
<organism evidence="2 3">
    <name type="scientific">Panicum virgatum</name>
    <name type="common">Blackwell switchgrass</name>
    <dbReference type="NCBI Taxonomy" id="38727"/>
    <lineage>
        <taxon>Eukaryota</taxon>
        <taxon>Viridiplantae</taxon>
        <taxon>Streptophyta</taxon>
        <taxon>Embryophyta</taxon>
        <taxon>Tracheophyta</taxon>
        <taxon>Spermatophyta</taxon>
        <taxon>Magnoliopsida</taxon>
        <taxon>Liliopsida</taxon>
        <taxon>Poales</taxon>
        <taxon>Poaceae</taxon>
        <taxon>PACMAD clade</taxon>
        <taxon>Panicoideae</taxon>
        <taxon>Panicodae</taxon>
        <taxon>Paniceae</taxon>
        <taxon>Panicinae</taxon>
        <taxon>Panicum</taxon>
        <taxon>Panicum sect. Hiantes</taxon>
    </lineage>
</organism>
<feature type="compositionally biased region" description="Basic and acidic residues" evidence="1">
    <location>
        <begin position="164"/>
        <end position="173"/>
    </location>
</feature>
<comment type="caution">
    <text evidence="2">The sequence shown here is derived from an EMBL/GenBank/DDBJ whole genome shotgun (WGS) entry which is preliminary data.</text>
</comment>
<dbReference type="AlphaFoldDB" id="A0A8T0PXV2"/>
<name>A0A8T0PXV2_PANVG</name>
<evidence type="ECO:0000313" key="3">
    <source>
        <dbReference type="Proteomes" id="UP000823388"/>
    </source>
</evidence>
<gene>
    <name evidence="2" type="ORF">PVAP13_7NG134417</name>
</gene>
<feature type="region of interest" description="Disordered" evidence="1">
    <location>
        <begin position="85"/>
        <end position="112"/>
    </location>
</feature>
<dbReference type="Proteomes" id="UP000823388">
    <property type="component" value="Chromosome 7N"/>
</dbReference>
<protein>
    <submittedName>
        <fullName evidence="2">Uncharacterized protein</fullName>
    </submittedName>
</protein>
<feature type="compositionally biased region" description="Gly residues" evidence="1">
    <location>
        <begin position="188"/>
        <end position="204"/>
    </location>
</feature>
<dbReference type="EMBL" id="CM029050">
    <property type="protein sequence ID" value="KAG2565708.1"/>
    <property type="molecule type" value="Genomic_DNA"/>
</dbReference>